<feature type="transmembrane region" description="Helical" evidence="6">
    <location>
        <begin position="73"/>
        <end position="94"/>
    </location>
</feature>
<dbReference type="Pfam" id="PF01810">
    <property type="entry name" value="LysE"/>
    <property type="match status" value="1"/>
</dbReference>
<reference evidence="7" key="1">
    <citation type="submission" date="2020-12" db="EMBL/GenBank/DDBJ databases">
        <title>Marinomonas arctica sp. nov., a psychrotolerant bacterium isolated from the Arctic.</title>
        <authorList>
            <person name="Zhang Y."/>
        </authorList>
    </citation>
    <scope>NUCLEOTIDE SEQUENCE</scope>
    <source>
        <strain evidence="7">C1424</strain>
    </source>
</reference>
<dbReference type="InterPro" id="IPR001123">
    <property type="entry name" value="LeuE-type"/>
</dbReference>
<evidence type="ECO:0000256" key="1">
    <source>
        <dbReference type="ARBA" id="ARBA00004651"/>
    </source>
</evidence>
<keyword evidence="3 6" id="KW-0812">Transmembrane</keyword>
<feature type="transmembrane region" description="Helical" evidence="6">
    <location>
        <begin position="40"/>
        <end position="67"/>
    </location>
</feature>
<evidence type="ECO:0000256" key="2">
    <source>
        <dbReference type="ARBA" id="ARBA00022475"/>
    </source>
</evidence>
<gene>
    <name evidence="7" type="ORF">I8J31_03440</name>
</gene>
<organism evidence="7 8">
    <name type="scientific">Marinomonas transparens</name>
    <dbReference type="NCBI Taxonomy" id="2795388"/>
    <lineage>
        <taxon>Bacteria</taxon>
        <taxon>Pseudomonadati</taxon>
        <taxon>Pseudomonadota</taxon>
        <taxon>Gammaproteobacteria</taxon>
        <taxon>Oceanospirillales</taxon>
        <taxon>Oceanospirillaceae</taxon>
        <taxon>Marinomonas</taxon>
    </lineage>
</organism>
<sequence>MNFDIWVAFVVTYAVICLLPGPSVFMAIAQSISKGFYPAFLCILGDVVGGFVVMTLSYVGVGAILAASYEAFLILKWMGVGYMAYLGVTALRHAKGLTEITDSFNQADSLYWESIRAGFFTGLLNPKAILFYVAFLAQFVDPNREPVLQYVILSLSASFVVILVLSGYALIGTKARVLFSSLLARKCLGFLSGFLFLCGSAWIAVTR</sequence>
<evidence type="ECO:0000313" key="7">
    <source>
        <dbReference type="EMBL" id="MBJ7536727.1"/>
    </source>
</evidence>
<proteinExistence type="predicted"/>
<feature type="transmembrane region" description="Helical" evidence="6">
    <location>
        <begin position="147"/>
        <end position="171"/>
    </location>
</feature>
<evidence type="ECO:0000313" key="8">
    <source>
        <dbReference type="Proteomes" id="UP000628710"/>
    </source>
</evidence>
<feature type="transmembrane region" description="Helical" evidence="6">
    <location>
        <begin position="183"/>
        <end position="205"/>
    </location>
</feature>
<dbReference type="PIRSF" id="PIRSF006324">
    <property type="entry name" value="LeuE"/>
    <property type="match status" value="1"/>
</dbReference>
<protein>
    <submittedName>
        <fullName evidence="7">LysE family translocator</fullName>
    </submittedName>
</protein>
<evidence type="ECO:0000256" key="4">
    <source>
        <dbReference type="ARBA" id="ARBA00022989"/>
    </source>
</evidence>
<feature type="transmembrane region" description="Helical" evidence="6">
    <location>
        <begin position="115"/>
        <end position="135"/>
    </location>
</feature>
<dbReference type="PANTHER" id="PTHR30086">
    <property type="entry name" value="ARGININE EXPORTER PROTEIN ARGO"/>
    <property type="match status" value="1"/>
</dbReference>
<evidence type="ECO:0000256" key="6">
    <source>
        <dbReference type="SAM" id="Phobius"/>
    </source>
</evidence>
<accession>A0A934JTF0</accession>
<name>A0A934JTF0_9GAMM</name>
<dbReference type="Proteomes" id="UP000628710">
    <property type="component" value="Unassembled WGS sequence"/>
</dbReference>
<dbReference type="EMBL" id="JAEMNX010000002">
    <property type="protein sequence ID" value="MBJ7536727.1"/>
    <property type="molecule type" value="Genomic_DNA"/>
</dbReference>
<keyword evidence="8" id="KW-1185">Reference proteome</keyword>
<keyword evidence="5 6" id="KW-0472">Membrane</keyword>
<evidence type="ECO:0000256" key="3">
    <source>
        <dbReference type="ARBA" id="ARBA00022692"/>
    </source>
</evidence>
<dbReference type="GO" id="GO:0015171">
    <property type="term" value="F:amino acid transmembrane transporter activity"/>
    <property type="evidence" value="ECO:0007669"/>
    <property type="project" value="TreeGrafter"/>
</dbReference>
<dbReference type="GO" id="GO:0005886">
    <property type="term" value="C:plasma membrane"/>
    <property type="evidence" value="ECO:0007669"/>
    <property type="project" value="UniProtKB-SubCell"/>
</dbReference>
<dbReference type="PANTHER" id="PTHR30086:SF20">
    <property type="entry name" value="ARGININE EXPORTER PROTEIN ARGO-RELATED"/>
    <property type="match status" value="1"/>
</dbReference>
<evidence type="ECO:0000256" key="5">
    <source>
        <dbReference type="ARBA" id="ARBA00023136"/>
    </source>
</evidence>
<keyword evidence="2" id="KW-1003">Cell membrane</keyword>
<comment type="caution">
    <text evidence="7">The sequence shown here is derived from an EMBL/GenBank/DDBJ whole genome shotgun (WGS) entry which is preliminary data.</text>
</comment>
<feature type="transmembrane region" description="Helical" evidence="6">
    <location>
        <begin position="6"/>
        <end position="28"/>
    </location>
</feature>
<keyword evidence="4 6" id="KW-1133">Transmembrane helix</keyword>
<dbReference type="RefSeq" id="WP_199466901.1">
    <property type="nucleotide sequence ID" value="NZ_JAEMNX010000002.1"/>
</dbReference>
<comment type="subcellular location">
    <subcellularLocation>
        <location evidence="1">Cell membrane</location>
        <topology evidence="1">Multi-pass membrane protein</topology>
    </subcellularLocation>
</comment>
<dbReference type="AlphaFoldDB" id="A0A934JTF0"/>